<dbReference type="GO" id="GO:0001228">
    <property type="term" value="F:DNA-binding transcription activator activity, RNA polymerase II-specific"/>
    <property type="evidence" value="ECO:0007669"/>
    <property type="project" value="InterPro"/>
</dbReference>
<feature type="domain" description="RBP-J/Cbf11/Cbf12 DNA binding" evidence="2">
    <location>
        <begin position="30"/>
        <end position="172"/>
    </location>
</feature>
<dbReference type="AlphaFoldDB" id="A0AAD6ZPQ8"/>
<feature type="compositionally biased region" description="Polar residues" evidence="1">
    <location>
        <begin position="1"/>
        <end position="12"/>
    </location>
</feature>
<sequence length="498" mass="55437">MAALASASSDTQPCPVDIDLTSPNHPTAPDVEVTSIGNSADNIIELNLDAMEIDMAAIRSPRRRAQALPPRVVISISGESTLQECSIERAGSSGKSFDMSDPPTGTTYTGRCVGKQLFISDVYEKKKVEALVKITAPATDDKPERVIDTFLSRPIKVINWPSRKRQSVKNLESMDRRFRCSVGNVDAAWFRERLGCVVRHAVAGRYRRDQREDGCWARTLWECSPFPQNPSQAPPARPRGRGTETPRAGRAIGAVQAQPARVEDVHRVQGELLQDRSGEGVLHRAPVAVKYPFDTGRGPTSSVATGSKIQHKEIEQFLATAFEDGFDKSELSTSPASTGTAPLRHLAQRRRPSLPVTRQPVQARPGCPEHTDREEHPVDEEMLWSLHAHPLLNLRLPRVSPPQRCSIISDWVLGHRSGFDLVRTDKMVWIQIHGHLKEGSGPMSAWIYFSRLYTMVSGPAEFFFWRFPKMAKTGQRATAENRWFGLVPATPMYPKLTK</sequence>
<feature type="region of interest" description="Disordered" evidence="1">
    <location>
        <begin position="1"/>
        <end position="30"/>
    </location>
</feature>
<dbReference type="Gene3D" id="2.60.40.1450">
    <property type="entry name" value="LAG1, DNA binding domain"/>
    <property type="match status" value="1"/>
</dbReference>
<feature type="region of interest" description="Disordered" evidence="1">
    <location>
        <begin position="349"/>
        <end position="376"/>
    </location>
</feature>
<feature type="region of interest" description="Disordered" evidence="1">
    <location>
        <begin position="226"/>
        <end position="247"/>
    </location>
</feature>
<keyword evidence="4" id="KW-1185">Reference proteome</keyword>
<dbReference type="SMART" id="SM01267">
    <property type="entry name" value="LAG1_DNAbind"/>
    <property type="match status" value="1"/>
</dbReference>
<accession>A0AAD6ZPQ8</accession>
<comment type="caution">
    <text evidence="3">The sequence shown here is derived from an EMBL/GenBank/DDBJ whole genome shotgun (WGS) entry which is preliminary data.</text>
</comment>
<evidence type="ECO:0000259" key="2">
    <source>
        <dbReference type="SMART" id="SM01267"/>
    </source>
</evidence>
<dbReference type="InterPro" id="IPR040159">
    <property type="entry name" value="CLS_fam"/>
</dbReference>
<dbReference type="InterPro" id="IPR008967">
    <property type="entry name" value="p53-like_TF_DNA-bd_sf"/>
</dbReference>
<dbReference type="InterPro" id="IPR015351">
    <property type="entry name" value="RBP-J/Cbf11/Cbf12_DNA-bd"/>
</dbReference>
<evidence type="ECO:0000313" key="4">
    <source>
        <dbReference type="Proteomes" id="UP001218218"/>
    </source>
</evidence>
<proteinExistence type="predicted"/>
<dbReference type="GO" id="GO:0003677">
    <property type="term" value="F:DNA binding"/>
    <property type="evidence" value="ECO:0007669"/>
    <property type="project" value="InterPro"/>
</dbReference>
<dbReference type="Pfam" id="PF09271">
    <property type="entry name" value="LAG1-DNAbind"/>
    <property type="match status" value="1"/>
</dbReference>
<dbReference type="SUPFAM" id="SSF49417">
    <property type="entry name" value="p53-like transcription factors"/>
    <property type="match status" value="1"/>
</dbReference>
<dbReference type="PANTHER" id="PTHR10665">
    <property type="entry name" value="RECOMBINING BINDING PROTEIN SUPPRESSOR OF HAIRLESS"/>
    <property type="match status" value="1"/>
</dbReference>
<evidence type="ECO:0000256" key="1">
    <source>
        <dbReference type="SAM" id="MobiDB-lite"/>
    </source>
</evidence>
<organism evidence="3 4">
    <name type="scientific">Mycena albidolilacea</name>
    <dbReference type="NCBI Taxonomy" id="1033008"/>
    <lineage>
        <taxon>Eukaryota</taxon>
        <taxon>Fungi</taxon>
        <taxon>Dikarya</taxon>
        <taxon>Basidiomycota</taxon>
        <taxon>Agaricomycotina</taxon>
        <taxon>Agaricomycetes</taxon>
        <taxon>Agaricomycetidae</taxon>
        <taxon>Agaricales</taxon>
        <taxon>Marasmiineae</taxon>
        <taxon>Mycenaceae</taxon>
        <taxon>Mycena</taxon>
    </lineage>
</organism>
<evidence type="ECO:0000313" key="3">
    <source>
        <dbReference type="EMBL" id="KAJ7333274.1"/>
    </source>
</evidence>
<reference evidence="3" key="1">
    <citation type="submission" date="2023-03" db="EMBL/GenBank/DDBJ databases">
        <title>Massive genome expansion in bonnet fungi (Mycena s.s.) driven by repeated elements and novel gene families across ecological guilds.</title>
        <authorList>
            <consortium name="Lawrence Berkeley National Laboratory"/>
            <person name="Harder C.B."/>
            <person name="Miyauchi S."/>
            <person name="Viragh M."/>
            <person name="Kuo A."/>
            <person name="Thoen E."/>
            <person name="Andreopoulos B."/>
            <person name="Lu D."/>
            <person name="Skrede I."/>
            <person name="Drula E."/>
            <person name="Henrissat B."/>
            <person name="Morin E."/>
            <person name="Kohler A."/>
            <person name="Barry K."/>
            <person name="LaButti K."/>
            <person name="Morin E."/>
            <person name="Salamov A."/>
            <person name="Lipzen A."/>
            <person name="Mereny Z."/>
            <person name="Hegedus B."/>
            <person name="Baldrian P."/>
            <person name="Stursova M."/>
            <person name="Weitz H."/>
            <person name="Taylor A."/>
            <person name="Grigoriev I.V."/>
            <person name="Nagy L.G."/>
            <person name="Martin F."/>
            <person name="Kauserud H."/>
        </authorList>
    </citation>
    <scope>NUCLEOTIDE SEQUENCE</scope>
    <source>
        <strain evidence="3">CBHHK002</strain>
    </source>
</reference>
<feature type="compositionally biased region" description="Basic and acidic residues" evidence="1">
    <location>
        <begin position="367"/>
        <end position="376"/>
    </location>
</feature>
<name>A0AAD6ZPQ8_9AGAR</name>
<dbReference type="GO" id="GO:0005634">
    <property type="term" value="C:nucleus"/>
    <property type="evidence" value="ECO:0007669"/>
    <property type="project" value="InterPro"/>
</dbReference>
<dbReference type="Proteomes" id="UP001218218">
    <property type="component" value="Unassembled WGS sequence"/>
</dbReference>
<gene>
    <name evidence="3" type="ORF">DFH08DRAFT_814388</name>
</gene>
<dbReference type="InterPro" id="IPR037095">
    <property type="entry name" value="RBP-J/Cbf11_DNA-bd_sf"/>
</dbReference>
<dbReference type="EMBL" id="JARIHO010000034">
    <property type="protein sequence ID" value="KAJ7333274.1"/>
    <property type="molecule type" value="Genomic_DNA"/>
</dbReference>
<protein>
    <recommendedName>
        <fullName evidence="2">RBP-J/Cbf11/Cbf12 DNA binding domain-containing protein</fullName>
    </recommendedName>
</protein>